<feature type="region of interest" description="Disordered" evidence="3">
    <location>
        <begin position="867"/>
        <end position="888"/>
    </location>
</feature>
<evidence type="ECO:0000256" key="2">
    <source>
        <dbReference type="SAM" id="Coils"/>
    </source>
</evidence>
<feature type="compositionally biased region" description="Basic and acidic residues" evidence="3">
    <location>
        <begin position="588"/>
        <end position="615"/>
    </location>
</feature>
<name>A0A448ZAT0_9STRA</name>
<feature type="compositionally biased region" description="Basic and acidic residues" evidence="3">
    <location>
        <begin position="1017"/>
        <end position="1044"/>
    </location>
</feature>
<evidence type="ECO:0000256" key="3">
    <source>
        <dbReference type="SAM" id="MobiDB-lite"/>
    </source>
</evidence>
<feature type="domain" description="LysM" evidence="5">
    <location>
        <begin position="439"/>
        <end position="488"/>
    </location>
</feature>
<feature type="compositionally biased region" description="Basic and acidic residues" evidence="3">
    <location>
        <begin position="149"/>
        <end position="169"/>
    </location>
</feature>
<feature type="compositionally biased region" description="Basic and acidic residues" evidence="3">
    <location>
        <begin position="320"/>
        <end position="338"/>
    </location>
</feature>
<feature type="compositionally biased region" description="Polar residues" evidence="3">
    <location>
        <begin position="950"/>
        <end position="964"/>
    </location>
</feature>
<feature type="region of interest" description="Disordered" evidence="3">
    <location>
        <begin position="547"/>
        <end position="615"/>
    </location>
</feature>
<dbReference type="Proteomes" id="UP000291116">
    <property type="component" value="Unassembled WGS sequence"/>
</dbReference>
<dbReference type="SUPFAM" id="SSF55729">
    <property type="entry name" value="Acyl-CoA N-acyltransferases (Nat)"/>
    <property type="match status" value="1"/>
</dbReference>
<evidence type="ECO:0000256" key="1">
    <source>
        <dbReference type="PROSITE-ProRule" id="PRU00267"/>
    </source>
</evidence>
<feature type="domain" description="HMG box" evidence="4">
    <location>
        <begin position="601"/>
        <end position="675"/>
    </location>
</feature>
<accession>A0A448ZAT0</accession>
<dbReference type="Gene3D" id="3.40.630.30">
    <property type="match status" value="1"/>
</dbReference>
<keyword evidence="1" id="KW-0238">DNA-binding</keyword>
<organism evidence="6 7">
    <name type="scientific">Pseudo-nitzschia multistriata</name>
    <dbReference type="NCBI Taxonomy" id="183589"/>
    <lineage>
        <taxon>Eukaryota</taxon>
        <taxon>Sar</taxon>
        <taxon>Stramenopiles</taxon>
        <taxon>Ochrophyta</taxon>
        <taxon>Bacillariophyta</taxon>
        <taxon>Bacillariophyceae</taxon>
        <taxon>Bacillariophycidae</taxon>
        <taxon>Bacillariales</taxon>
        <taxon>Bacillariaceae</taxon>
        <taxon>Pseudo-nitzschia</taxon>
    </lineage>
</organism>
<evidence type="ECO:0008006" key="8">
    <source>
        <dbReference type="Google" id="ProtNLM"/>
    </source>
</evidence>
<protein>
    <recommendedName>
        <fullName evidence="8">LysM domain-containing protein</fullName>
    </recommendedName>
</protein>
<keyword evidence="7" id="KW-1185">Reference proteome</keyword>
<dbReference type="PROSITE" id="PS50118">
    <property type="entry name" value="HMG_BOX_2"/>
    <property type="match status" value="1"/>
</dbReference>
<dbReference type="GO" id="GO:0003677">
    <property type="term" value="F:DNA binding"/>
    <property type="evidence" value="ECO:0007669"/>
    <property type="project" value="UniProtKB-UniRule"/>
</dbReference>
<feature type="region of interest" description="Disordered" evidence="3">
    <location>
        <begin position="149"/>
        <end position="221"/>
    </location>
</feature>
<dbReference type="OrthoDB" id="1919336at2759"/>
<evidence type="ECO:0000259" key="5">
    <source>
        <dbReference type="PROSITE" id="PS51782"/>
    </source>
</evidence>
<dbReference type="InterPro" id="IPR036910">
    <property type="entry name" value="HMG_box_dom_sf"/>
</dbReference>
<feature type="coiled-coil region" evidence="2">
    <location>
        <begin position="682"/>
        <end position="709"/>
    </location>
</feature>
<dbReference type="SUPFAM" id="SSF47095">
    <property type="entry name" value="HMG-box"/>
    <property type="match status" value="1"/>
</dbReference>
<proteinExistence type="predicted"/>
<feature type="DNA-binding region" description="HMG box" evidence="1">
    <location>
        <begin position="601"/>
        <end position="675"/>
    </location>
</feature>
<evidence type="ECO:0000259" key="4">
    <source>
        <dbReference type="PROSITE" id="PS50118"/>
    </source>
</evidence>
<dbReference type="PROSITE" id="PS51782">
    <property type="entry name" value="LYSM"/>
    <property type="match status" value="1"/>
</dbReference>
<evidence type="ECO:0000313" key="7">
    <source>
        <dbReference type="Proteomes" id="UP000291116"/>
    </source>
</evidence>
<feature type="compositionally biased region" description="Basic residues" evidence="3">
    <location>
        <begin position="211"/>
        <end position="221"/>
    </location>
</feature>
<feature type="region of interest" description="Disordered" evidence="3">
    <location>
        <begin position="948"/>
        <end position="970"/>
    </location>
</feature>
<dbReference type="InterPro" id="IPR016181">
    <property type="entry name" value="Acyl_CoA_acyltransferase"/>
</dbReference>
<evidence type="ECO:0000313" key="6">
    <source>
        <dbReference type="EMBL" id="VEU39172.1"/>
    </source>
</evidence>
<gene>
    <name evidence="6" type="ORF">PSNMU_V1.4_AUG-EV-PASAV3_0060140</name>
</gene>
<feature type="compositionally biased region" description="Polar residues" evidence="3">
    <location>
        <begin position="173"/>
        <end position="195"/>
    </location>
</feature>
<dbReference type="InterPro" id="IPR009071">
    <property type="entry name" value="HMG_box_dom"/>
</dbReference>
<feature type="region of interest" description="Disordered" evidence="3">
    <location>
        <begin position="320"/>
        <end position="341"/>
    </location>
</feature>
<reference evidence="6 7" key="1">
    <citation type="submission" date="2019-01" db="EMBL/GenBank/DDBJ databases">
        <authorList>
            <person name="Ferrante I. M."/>
        </authorList>
    </citation>
    <scope>NUCLEOTIDE SEQUENCE [LARGE SCALE GENOMIC DNA]</scope>
    <source>
        <strain evidence="6 7">B856</strain>
    </source>
</reference>
<dbReference type="EMBL" id="CAACVS010000208">
    <property type="protein sequence ID" value="VEU39172.1"/>
    <property type="molecule type" value="Genomic_DNA"/>
</dbReference>
<dbReference type="InterPro" id="IPR018392">
    <property type="entry name" value="LysM"/>
</dbReference>
<feature type="compositionally biased region" description="Low complexity" evidence="3">
    <location>
        <begin position="576"/>
        <end position="587"/>
    </location>
</feature>
<dbReference type="AlphaFoldDB" id="A0A448ZAT0"/>
<dbReference type="GO" id="GO:0005634">
    <property type="term" value="C:nucleus"/>
    <property type="evidence" value="ECO:0007669"/>
    <property type="project" value="UniProtKB-UniRule"/>
</dbReference>
<feature type="region of interest" description="Disordered" evidence="3">
    <location>
        <begin position="986"/>
        <end position="1044"/>
    </location>
</feature>
<keyword evidence="2" id="KW-0175">Coiled coil</keyword>
<keyword evidence="1" id="KW-0539">Nucleus</keyword>
<sequence length="1044" mass="117261">MGRGNSGDLQSLGWNAHRHLSSPIAQPRYRFQAVEKCKKSLEGSVVQEIPNAREPFKQIMAEMVLLCTEAIKRSRSGRTASKPLSLEYIADRLDVDDPCFGYVVRSEEGHLQGFITVTTFTNWQKTFSWDSLQEMSFYYDGDLDNDVDTRNDANNHKEQGGGSDGEGKGKQSATITPVRGTTENNNIGSQNTSNAAKKKGTPRTPLLRGKTSNKRGRRPQRPKRIIDEDGSLAKELENTVRLGDPYNEGIVWPRIAEISLLGALGCGRVLVQLIIEQLEFQRATGSANYDYIALQATDNSIPFYESLGFVRVGAVCYDTKQEQDGDTGDGRADGETSSEKTTTGLVMPKSIVSSPNFVHEVVKPGESPNELSKRFKVCVWDIIFLNKDIYPELRPTSRLIKGTQLYVPKRQEEKPLSASPVVNDLASTCSTPGPETPTKWFVAKENDTPRKIAKQFGVACNKLVAGNRRRLPELQATSRLRAGTKVKVSNLDQQDKICEPYCHWSFPEDTAVEGGDPSYMMVYKLNRKTARSPRTVRDSLAVPVSKYSPPKLLFPAPPKQVTASGSGAEAPAPEPQIRSLRLRSSQSSKERSIELKFPKQPKRPEELKKKPPEDGKQIYWDHQKELHPELNKSTPENEKTIKDRWSRLGNHKKERYHGVAAEASKIYKKIEQEYKGRLSVWKKECDKIREDHELELQRKEAEAAASRDKENSMFNKVVKLRDDALDGKDYKYWFVLTFIPDLKWCHLAPMVQEGHFGPDRKRSHGRPRYRLVDEKLGKELDISSCFCIPVKSKALKRTVDADKEEWDIIDGPVELVKDDAVTDTISTLSESACAIGSTRKRLSKQPKFRARTPVKPLNGKIVIGGSARHTQDPLKRTRASPASGRKRRLEEILAEKSSGSKMTSPTRERKRRRCMRCIENGGSPSQAVECLGAKGRFGRDACEYFDANGTRKTSSGMMELTNTENSDDERRIRTNVVAHLEKIEVTLAPSPPRRPNRRPDASGSKPSSPMRPAWSSPRRDSATENKNGPLEEKKDDIESRGNIQ</sequence>
<dbReference type="Pfam" id="PF01476">
    <property type="entry name" value="LysM"/>
    <property type="match status" value="1"/>
</dbReference>